<evidence type="ECO:0000256" key="5">
    <source>
        <dbReference type="ARBA" id="ARBA00023002"/>
    </source>
</evidence>
<dbReference type="GO" id="GO:0046872">
    <property type="term" value="F:metal ion binding"/>
    <property type="evidence" value="ECO:0007669"/>
    <property type="project" value="UniProtKB-KW"/>
</dbReference>
<sequence>MRAIYFENGKIDFVERDKPQLTSGEALLKVRLSGICNTDVELHKGYYGFAGVPGHEFVAEVEECPDRPELVGKRVVADINCPVGAFKGDHRHAPNRTVIGIVNHDGAFAEYLKAPAENLCVVADNVEDRAAVFAEPLAAGLEVSQQIHVTGDMRVMVLGDGKLGLLTALALKLYNPNVLLVGKHEDKLTIAAQQGVKIHCISDPEELTALSEKWDKFDLVVEATGSEKGINYALDFVRPEGTVVAKTTSHLPSSINLAKLVVDEISIVGSRCGDIALAMNVLEQGMIDVSGLIEAEYDFADFNDAFERAMGKGALKVLVRM</sequence>
<evidence type="ECO:0000256" key="4">
    <source>
        <dbReference type="ARBA" id="ARBA00022833"/>
    </source>
</evidence>
<dbReference type="OrthoDB" id="9773078at2"/>
<dbReference type="InterPro" id="IPR011032">
    <property type="entry name" value="GroES-like_sf"/>
</dbReference>
<evidence type="ECO:0000256" key="2">
    <source>
        <dbReference type="ARBA" id="ARBA00008072"/>
    </source>
</evidence>
<dbReference type="Pfam" id="PF00107">
    <property type="entry name" value="ADH_zinc_N"/>
    <property type="match status" value="1"/>
</dbReference>
<dbReference type="SUPFAM" id="SSF51735">
    <property type="entry name" value="NAD(P)-binding Rossmann-fold domains"/>
    <property type="match status" value="1"/>
</dbReference>
<dbReference type="Gene3D" id="3.90.180.10">
    <property type="entry name" value="Medium-chain alcohol dehydrogenases, catalytic domain"/>
    <property type="match status" value="1"/>
</dbReference>
<keyword evidence="5" id="KW-0560">Oxidoreductase</keyword>
<dbReference type="InterPro" id="IPR036291">
    <property type="entry name" value="NAD(P)-bd_dom_sf"/>
</dbReference>
<comment type="cofactor">
    <cofactor evidence="1">
        <name>Zn(2+)</name>
        <dbReference type="ChEBI" id="CHEBI:29105"/>
    </cofactor>
</comment>
<organism evidence="8 9">
    <name type="scientific">Maridesulfovibrio salexigens (strain ATCC 14822 / DSM 2638 / NCIMB 8403 / VKM B-1763)</name>
    <name type="common">Desulfovibrio salexigens</name>
    <dbReference type="NCBI Taxonomy" id="526222"/>
    <lineage>
        <taxon>Bacteria</taxon>
        <taxon>Pseudomonadati</taxon>
        <taxon>Thermodesulfobacteriota</taxon>
        <taxon>Desulfovibrionia</taxon>
        <taxon>Desulfovibrionales</taxon>
        <taxon>Desulfovibrionaceae</taxon>
        <taxon>Maridesulfovibrio</taxon>
    </lineage>
</organism>
<dbReference type="eggNOG" id="COG1063">
    <property type="taxonomic scope" value="Bacteria"/>
</dbReference>
<dbReference type="Gene3D" id="3.40.50.720">
    <property type="entry name" value="NAD(P)-binding Rossmann-like Domain"/>
    <property type="match status" value="1"/>
</dbReference>
<accession>C6BXB0</accession>
<keyword evidence="4" id="KW-0862">Zinc</keyword>
<evidence type="ECO:0000313" key="8">
    <source>
        <dbReference type="EMBL" id="ACS80416.1"/>
    </source>
</evidence>
<dbReference type="Proteomes" id="UP000002601">
    <property type="component" value="Chromosome"/>
</dbReference>
<dbReference type="Pfam" id="PF08240">
    <property type="entry name" value="ADH_N"/>
    <property type="match status" value="1"/>
</dbReference>
<gene>
    <name evidence="8" type="ordered locus">Desal_2360</name>
</gene>
<dbReference type="GO" id="GO:0016491">
    <property type="term" value="F:oxidoreductase activity"/>
    <property type="evidence" value="ECO:0007669"/>
    <property type="project" value="UniProtKB-KW"/>
</dbReference>
<dbReference type="HOGENOM" id="CLU_026673_11_0_7"/>
<dbReference type="SUPFAM" id="SSF50129">
    <property type="entry name" value="GroES-like"/>
    <property type="match status" value="1"/>
</dbReference>
<proteinExistence type="inferred from homology"/>
<dbReference type="PANTHER" id="PTHR43350:SF2">
    <property type="entry name" value="GROES-LIKE ZINC-BINDING ALCOHOL DEHYDROGENASE FAMILY PROTEIN"/>
    <property type="match status" value="1"/>
</dbReference>
<dbReference type="RefSeq" id="WP_015852232.1">
    <property type="nucleotide sequence ID" value="NC_012881.1"/>
</dbReference>
<dbReference type="PANTHER" id="PTHR43350">
    <property type="entry name" value="NAD-DEPENDENT ALCOHOL DEHYDROGENASE"/>
    <property type="match status" value="1"/>
</dbReference>
<evidence type="ECO:0000313" key="9">
    <source>
        <dbReference type="Proteomes" id="UP000002601"/>
    </source>
</evidence>
<comment type="similarity">
    <text evidence="2">Belongs to the zinc-containing alcohol dehydrogenase family.</text>
</comment>
<name>C6BXB0_MARSD</name>
<protein>
    <submittedName>
        <fullName evidence="8">Alcohol dehydrogenase GroES domain protein</fullName>
    </submittedName>
</protein>
<evidence type="ECO:0000256" key="3">
    <source>
        <dbReference type="ARBA" id="ARBA00022723"/>
    </source>
</evidence>
<evidence type="ECO:0000259" key="6">
    <source>
        <dbReference type="Pfam" id="PF00107"/>
    </source>
</evidence>
<dbReference type="InterPro" id="IPR013149">
    <property type="entry name" value="ADH-like_C"/>
</dbReference>
<evidence type="ECO:0000259" key="7">
    <source>
        <dbReference type="Pfam" id="PF08240"/>
    </source>
</evidence>
<evidence type="ECO:0000256" key="1">
    <source>
        <dbReference type="ARBA" id="ARBA00001947"/>
    </source>
</evidence>
<dbReference type="EMBL" id="CP001649">
    <property type="protein sequence ID" value="ACS80416.1"/>
    <property type="molecule type" value="Genomic_DNA"/>
</dbReference>
<reference evidence="8 9" key="1">
    <citation type="submission" date="2009-06" db="EMBL/GenBank/DDBJ databases">
        <title>Complete sequence of Desulfovibrio salexigens DSM 2638.</title>
        <authorList>
            <consortium name="US DOE Joint Genome Institute"/>
            <person name="Lucas S."/>
            <person name="Copeland A."/>
            <person name="Lapidus A."/>
            <person name="Glavina del Rio T."/>
            <person name="Tice H."/>
            <person name="Bruce D."/>
            <person name="Goodwin L."/>
            <person name="Pitluck S."/>
            <person name="Munk A.C."/>
            <person name="Brettin T."/>
            <person name="Detter J.C."/>
            <person name="Han C."/>
            <person name="Tapia R."/>
            <person name="Larimer F."/>
            <person name="Land M."/>
            <person name="Hauser L."/>
            <person name="Kyrpides N."/>
            <person name="Anderson I."/>
            <person name="Wall J.D."/>
            <person name="Arkin A.P."/>
            <person name="Dehal P."/>
            <person name="Chivian D."/>
            <person name="Giles B."/>
            <person name="Hazen T.C."/>
        </authorList>
    </citation>
    <scope>NUCLEOTIDE SEQUENCE [LARGE SCALE GENOMIC DNA]</scope>
    <source>
        <strain evidence="9">ATCC 14822 / DSM 2638 / NCIMB 8403 / VKM B-1763</strain>
    </source>
</reference>
<feature type="domain" description="Alcohol dehydrogenase-like N-terminal" evidence="7">
    <location>
        <begin position="23"/>
        <end position="121"/>
    </location>
</feature>
<dbReference type="AlphaFoldDB" id="C6BXB0"/>
<keyword evidence="9" id="KW-1185">Reference proteome</keyword>
<dbReference type="InterPro" id="IPR013154">
    <property type="entry name" value="ADH-like_N"/>
</dbReference>
<dbReference type="KEGG" id="dsa:Desal_2360"/>
<dbReference type="STRING" id="526222.Desal_2360"/>
<feature type="domain" description="Alcohol dehydrogenase-like C-terminal" evidence="6">
    <location>
        <begin position="163"/>
        <end position="274"/>
    </location>
</feature>
<dbReference type="CDD" id="cd08242">
    <property type="entry name" value="MDR_like"/>
    <property type="match status" value="1"/>
</dbReference>
<keyword evidence="3" id="KW-0479">Metal-binding</keyword>